<evidence type="ECO:0000256" key="1">
    <source>
        <dbReference type="SAM" id="MobiDB-lite"/>
    </source>
</evidence>
<evidence type="ECO:0000313" key="2">
    <source>
        <dbReference type="EMBL" id="RCN29423.1"/>
    </source>
</evidence>
<dbReference type="AlphaFoldDB" id="A0A368FBC8"/>
<evidence type="ECO:0000313" key="3">
    <source>
        <dbReference type="Proteomes" id="UP000252519"/>
    </source>
</evidence>
<sequence length="65" mass="7180">MSVYQSIEIVVVLDNRDPMPISSIFHQLLSLVFRVLHSTVVQSRRARPVGSPAKARPTVLPPGTD</sequence>
<feature type="region of interest" description="Disordered" evidence="1">
    <location>
        <begin position="45"/>
        <end position="65"/>
    </location>
</feature>
<name>A0A368FBC8_ANCCA</name>
<gene>
    <name evidence="2" type="ORF">ANCCAN_24818</name>
</gene>
<proteinExistence type="predicted"/>
<reference evidence="2 3" key="1">
    <citation type="submission" date="2014-10" db="EMBL/GenBank/DDBJ databases">
        <title>Draft genome of the hookworm Ancylostoma caninum.</title>
        <authorList>
            <person name="Mitreva M."/>
        </authorList>
    </citation>
    <scope>NUCLEOTIDE SEQUENCE [LARGE SCALE GENOMIC DNA]</scope>
    <source>
        <strain evidence="2 3">Baltimore</strain>
    </source>
</reference>
<dbReference type="EMBL" id="JOJR01001956">
    <property type="protein sequence ID" value="RCN29423.1"/>
    <property type="molecule type" value="Genomic_DNA"/>
</dbReference>
<accession>A0A368FBC8</accession>
<organism evidence="2 3">
    <name type="scientific">Ancylostoma caninum</name>
    <name type="common">Dog hookworm</name>
    <dbReference type="NCBI Taxonomy" id="29170"/>
    <lineage>
        <taxon>Eukaryota</taxon>
        <taxon>Metazoa</taxon>
        <taxon>Ecdysozoa</taxon>
        <taxon>Nematoda</taxon>
        <taxon>Chromadorea</taxon>
        <taxon>Rhabditida</taxon>
        <taxon>Rhabditina</taxon>
        <taxon>Rhabditomorpha</taxon>
        <taxon>Strongyloidea</taxon>
        <taxon>Ancylostomatidae</taxon>
        <taxon>Ancylostomatinae</taxon>
        <taxon>Ancylostoma</taxon>
    </lineage>
</organism>
<comment type="caution">
    <text evidence="2">The sequence shown here is derived from an EMBL/GenBank/DDBJ whole genome shotgun (WGS) entry which is preliminary data.</text>
</comment>
<keyword evidence="3" id="KW-1185">Reference proteome</keyword>
<protein>
    <submittedName>
        <fullName evidence="2">Uncharacterized protein</fullName>
    </submittedName>
</protein>
<dbReference type="Proteomes" id="UP000252519">
    <property type="component" value="Unassembled WGS sequence"/>
</dbReference>